<dbReference type="PROSITE" id="PS00841">
    <property type="entry name" value="XPG_1"/>
    <property type="match status" value="1"/>
</dbReference>
<evidence type="ECO:0008006" key="14">
    <source>
        <dbReference type="Google" id="ProtNLM"/>
    </source>
</evidence>
<dbReference type="InterPro" id="IPR029060">
    <property type="entry name" value="PIN-like_dom_sf"/>
</dbReference>
<dbReference type="Pfam" id="PF00752">
    <property type="entry name" value="XPG_N"/>
    <property type="match status" value="1"/>
</dbReference>
<feature type="compositionally biased region" description="Basic and acidic residues" evidence="9">
    <location>
        <begin position="128"/>
        <end position="156"/>
    </location>
</feature>
<dbReference type="InterPro" id="IPR001044">
    <property type="entry name" value="XPG/Rad2_eukaryotes"/>
</dbReference>
<feature type="compositionally biased region" description="Basic and acidic residues" evidence="9">
    <location>
        <begin position="1274"/>
        <end position="1283"/>
    </location>
</feature>
<feature type="compositionally biased region" description="Basic and acidic residues" evidence="9">
    <location>
        <begin position="1352"/>
        <end position="1375"/>
    </location>
</feature>
<keyword evidence="7" id="KW-0234">DNA repair</keyword>
<keyword evidence="8" id="KW-0539">Nucleus</keyword>
<evidence type="ECO:0000256" key="2">
    <source>
        <dbReference type="ARBA" id="ARBA00005283"/>
    </source>
</evidence>
<dbReference type="SUPFAM" id="SSF88723">
    <property type="entry name" value="PIN domain-like"/>
    <property type="match status" value="1"/>
</dbReference>
<feature type="compositionally biased region" description="Basic residues" evidence="9">
    <location>
        <begin position="1257"/>
        <end position="1273"/>
    </location>
</feature>
<feature type="region of interest" description="Disordered" evidence="9">
    <location>
        <begin position="1494"/>
        <end position="1522"/>
    </location>
</feature>
<dbReference type="FunFam" id="3.40.50.1010:FF:000029">
    <property type="entry name" value="DNA repair protein UVH3"/>
    <property type="match status" value="1"/>
</dbReference>
<evidence type="ECO:0000256" key="4">
    <source>
        <dbReference type="ARBA" id="ARBA00022759"/>
    </source>
</evidence>
<dbReference type="SMART" id="SM00485">
    <property type="entry name" value="XPGN"/>
    <property type="match status" value="1"/>
</dbReference>
<dbReference type="InterPro" id="IPR006084">
    <property type="entry name" value="XPG/Rad2"/>
</dbReference>
<feature type="compositionally biased region" description="Basic and acidic residues" evidence="9">
    <location>
        <begin position="1303"/>
        <end position="1321"/>
    </location>
</feature>
<dbReference type="Pfam" id="PF00867">
    <property type="entry name" value="XPG_I"/>
    <property type="match status" value="1"/>
</dbReference>
<dbReference type="Proteomes" id="UP000541444">
    <property type="component" value="Unassembled WGS sequence"/>
</dbReference>
<feature type="compositionally biased region" description="Low complexity" evidence="9">
    <location>
        <begin position="1221"/>
        <end position="1230"/>
    </location>
</feature>
<evidence type="ECO:0000256" key="6">
    <source>
        <dbReference type="ARBA" id="ARBA00022801"/>
    </source>
</evidence>
<keyword evidence="5" id="KW-0227">DNA damage</keyword>
<gene>
    <name evidence="12" type="ORF">GIB67_003438</name>
</gene>
<feature type="domain" description="XPG N-terminal" evidence="11">
    <location>
        <begin position="1"/>
        <end position="98"/>
    </location>
</feature>
<feature type="region of interest" description="Disordered" evidence="9">
    <location>
        <begin position="323"/>
        <end position="347"/>
    </location>
</feature>
<evidence type="ECO:0000256" key="9">
    <source>
        <dbReference type="SAM" id="MobiDB-lite"/>
    </source>
</evidence>
<feature type="region of interest" description="Disordered" evidence="9">
    <location>
        <begin position="1022"/>
        <end position="1061"/>
    </location>
</feature>
<evidence type="ECO:0000256" key="7">
    <source>
        <dbReference type="ARBA" id="ARBA00023204"/>
    </source>
</evidence>
<evidence type="ECO:0000256" key="1">
    <source>
        <dbReference type="ARBA" id="ARBA00004123"/>
    </source>
</evidence>
<dbReference type="InterPro" id="IPR036279">
    <property type="entry name" value="5-3_exonuclease_C_sf"/>
</dbReference>
<evidence type="ECO:0000313" key="12">
    <source>
        <dbReference type="EMBL" id="KAF6175950.1"/>
    </source>
</evidence>
<feature type="region of interest" description="Disordered" evidence="9">
    <location>
        <begin position="128"/>
        <end position="161"/>
    </location>
</feature>
<dbReference type="FunFam" id="1.10.150.20:FF:000050">
    <property type="entry name" value="DNA repair protein UVH3"/>
    <property type="match status" value="1"/>
</dbReference>
<comment type="subcellular location">
    <subcellularLocation>
        <location evidence="1">Nucleus</location>
    </subcellularLocation>
</comment>
<organism evidence="12 13">
    <name type="scientific">Kingdonia uniflora</name>
    <dbReference type="NCBI Taxonomy" id="39325"/>
    <lineage>
        <taxon>Eukaryota</taxon>
        <taxon>Viridiplantae</taxon>
        <taxon>Streptophyta</taxon>
        <taxon>Embryophyta</taxon>
        <taxon>Tracheophyta</taxon>
        <taxon>Spermatophyta</taxon>
        <taxon>Magnoliopsida</taxon>
        <taxon>Ranunculales</taxon>
        <taxon>Circaeasteraceae</taxon>
        <taxon>Kingdonia</taxon>
    </lineage>
</organism>
<dbReference type="GO" id="GO:0003697">
    <property type="term" value="F:single-stranded DNA binding"/>
    <property type="evidence" value="ECO:0007669"/>
    <property type="project" value="InterPro"/>
</dbReference>
<feature type="compositionally biased region" description="Polar residues" evidence="9">
    <location>
        <begin position="1494"/>
        <end position="1509"/>
    </location>
</feature>
<dbReference type="OrthoDB" id="31113at2759"/>
<dbReference type="FunFam" id="3.40.50.1010:FF:000031">
    <property type="entry name" value="DNA repair protein UVH3"/>
    <property type="match status" value="1"/>
</dbReference>
<dbReference type="GO" id="GO:0004520">
    <property type="term" value="F:DNA endonuclease activity"/>
    <property type="evidence" value="ECO:0007669"/>
    <property type="project" value="TreeGrafter"/>
</dbReference>
<dbReference type="PRINTS" id="PR00853">
    <property type="entry name" value="XPGRADSUPER"/>
</dbReference>
<dbReference type="Gene3D" id="3.40.50.1010">
    <property type="entry name" value="5'-nuclease"/>
    <property type="match status" value="2"/>
</dbReference>
<feature type="domain" description="XPG-I" evidence="10">
    <location>
        <begin position="885"/>
        <end position="954"/>
    </location>
</feature>
<evidence type="ECO:0000256" key="5">
    <source>
        <dbReference type="ARBA" id="ARBA00022763"/>
    </source>
</evidence>
<keyword evidence="13" id="KW-1185">Reference proteome</keyword>
<evidence type="ECO:0000256" key="8">
    <source>
        <dbReference type="ARBA" id="ARBA00023242"/>
    </source>
</evidence>
<protein>
    <recommendedName>
        <fullName evidence="14">DNA repair protein UVH3</fullName>
    </recommendedName>
</protein>
<keyword evidence="6" id="KW-0378">Hydrolase</keyword>
<accession>A0A7J7P9D2</accession>
<sequence length="1522" mass="169743">MGVQGLWELLSPVGRRVSVETLAGKKLAIDASIWMVQFMKAMRDERGEMVTNAHILGFFRRICKLLFLRTKPVFVFDGGTPALKKRTVIARRRQREKAKAKIRKTAEKLLLNRLKEMRLKEIAKDIENQRQKNDSKGKNIIRENAELVESSSKKNNEVTGRINQDTLDELLAASLAAEEDGRLTGNASTAFGGSVSVGGVVSSEEDDEDEDEEMILPVMHGKVNPSVLAALPPSMQLELLGQMRERLMAENRQKYQKVKKAPAKFSELQIQSYLKTIAFRREISDVQKSAAGKGIGGMQTSRIASEANREYIFSSSFTGDKQTLTSTGVEKSGDVEHQGGGKEPISSNPIDCFPSSAQTFAVEGFEFVNESGTSLGDDVETYVDERGHLRVSRGRAMGIRMTRDLQRNLDLMNEKEQEKMKEKSSSDLEAFFNEEVFGASERLPIDEDILKVSDDENDEVISLNGARNTAVEGGDNQVFENKAAISISLQDNDQQKTTDDDDLFAYLVASSAKDASECSWEEGNAEEKKKSFSTEIEEESRLCSAKVDISDEIEVDWEEGDSSAVRHGSPCQHKEVSSRGSLAEAADIEEAIKKSLEDFTKEKSVKISTDIRILRELVREGTTTGLSFQDSSLKNDMVDSLYFPVCNEFTNNGTSQRKRDNLEMSELPETQLTSSIGFGAKSDVNIVMMNEPCESGPFSEAPCKNSNSCTLDISELPERTLKSPIELDVKIFGKAAPMHETCESCPDFEVPCRDPVACVESTGNHLVRNDPELAQDHHSYETTKVLSFQDELNRIEIGNDVHIGSNLVSQKSSAVSVEIDDHTKENMAVHDNMEAQTDLSETNLDEEMLLLRKERINLGEEQRKHERNAESVNSEMFAECQELLQMFGLPYIIAPMEAEAQCAFMELANLVDGVVTDDSDVFLFGARSVYKNIFDNRKYVETYFMKDIESELGLTREQLIRMALLLGSDYTEGVSLQKMSEKMFLLCSGIGIVNAIEVVNAFPEEDGLQKFREWFESPDPTILGTLNGQNGAKSKKRKSKVKNDDGSFNQGQEDNQPEDDIDDTRQIFMDKHRNISKNWHISSSFPSEAVISAYVSPQVDRSTEAFSWGKLDLFVLRKLCWDKFGWSNQKADELLVPVLKEYNKHETQLRLEAFYTFNERFAKVRSQRIKKAVKGIRGSRSSELVDVLPQEASKARKKIKVSPSGPELNLVEKIPNGDKIIIGGSKSSISEKPTPKLFRNRTGGKRTKKGSTGSTRGKGRGRGKGLGKGKGKGKGKETSHSESTETSSNDGSNEDELVMQVENLEKSSEVRRSTRPRKEVKSTVNYVKTHELKESADQIGKKCISDGTIEQESGHTDSETMEHEPAHGEGRPENTDFNLIDKVDDHSLKKRISTNFLKSGGGFCIEDVNQGNEPTELGFDTSNVYNDHISPKEGVLTDYLQMGGGFCMGEDEQETDTLFQSVFSPRNLCELANSVQADKSTKPNLSLEELQKVETSTIDTGSRASTTGLTPMPFLRRKRRKF</sequence>
<keyword evidence="3" id="KW-0540">Nuclease</keyword>
<dbReference type="CDD" id="cd09868">
    <property type="entry name" value="PIN_XPG_RAD2"/>
    <property type="match status" value="2"/>
</dbReference>
<dbReference type="PANTHER" id="PTHR16171:SF7">
    <property type="entry name" value="DNA REPAIR PROTEIN RAD2"/>
    <property type="match status" value="1"/>
</dbReference>
<dbReference type="InterPro" id="IPR006086">
    <property type="entry name" value="XPG-I_dom"/>
</dbReference>
<dbReference type="PROSITE" id="PS00842">
    <property type="entry name" value="XPG_2"/>
    <property type="match status" value="1"/>
</dbReference>
<evidence type="ECO:0000256" key="3">
    <source>
        <dbReference type="ARBA" id="ARBA00022722"/>
    </source>
</evidence>
<dbReference type="InterPro" id="IPR019974">
    <property type="entry name" value="XPG_CS"/>
</dbReference>
<dbReference type="SMART" id="SM00484">
    <property type="entry name" value="XPGI"/>
    <property type="match status" value="1"/>
</dbReference>
<feature type="region of interest" description="Disordered" evidence="9">
    <location>
        <begin position="1302"/>
        <end position="1321"/>
    </location>
</feature>
<dbReference type="PRINTS" id="PR00066">
    <property type="entry name" value="XRODRMPGMNTG"/>
</dbReference>
<proteinExistence type="inferred from homology"/>
<evidence type="ECO:0000313" key="13">
    <source>
        <dbReference type="Proteomes" id="UP000541444"/>
    </source>
</evidence>
<dbReference type="SUPFAM" id="SSF47807">
    <property type="entry name" value="5' to 3' exonuclease, C-terminal subdomain"/>
    <property type="match status" value="1"/>
</dbReference>
<reference evidence="12 13" key="1">
    <citation type="journal article" date="2020" name="IScience">
        <title>Genome Sequencing of the Endangered Kingdonia uniflora (Circaeasteraceae, Ranunculales) Reveals Potential Mechanisms of Evolutionary Specialization.</title>
        <authorList>
            <person name="Sun Y."/>
            <person name="Deng T."/>
            <person name="Zhang A."/>
            <person name="Moore M.J."/>
            <person name="Landis J.B."/>
            <person name="Lin N."/>
            <person name="Zhang H."/>
            <person name="Zhang X."/>
            <person name="Huang J."/>
            <person name="Zhang X."/>
            <person name="Sun H."/>
            <person name="Wang H."/>
        </authorList>
    </citation>
    <scope>NUCLEOTIDE SEQUENCE [LARGE SCALE GENOMIC DNA]</scope>
    <source>
        <strain evidence="12">TB1705</strain>
        <tissue evidence="12">Leaf</tissue>
    </source>
</reference>
<feature type="compositionally biased region" description="Basic residues" evidence="9">
    <location>
        <begin position="1238"/>
        <end position="1249"/>
    </location>
</feature>
<evidence type="ECO:0000259" key="10">
    <source>
        <dbReference type="SMART" id="SM00484"/>
    </source>
</evidence>
<feature type="compositionally biased region" description="Basic and acidic residues" evidence="9">
    <location>
        <begin position="331"/>
        <end position="340"/>
    </location>
</feature>
<dbReference type="GO" id="GO:0016788">
    <property type="term" value="F:hydrolase activity, acting on ester bonds"/>
    <property type="evidence" value="ECO:0007669"/>
    <property type="project" value="InterPro"/>
</dbReference>
<dbReference type="Gene3D" id="1.10.150.20">
    <property type="entry name" value="5' to 3' exonuclease, C-terminal subdomain"/>
    <property type="match status" value="1"/>
</dbReference>
<comment type="caution">
    <text evidence="12">The sequence shown here is derived from an EMBL/GenBank/DDBJ whole genome shotgun (WGS) entry which is preliminary data.</text>
</comment>
<dbReference type="CDD" id="cd09904">
    <property type="entry name" value="H3TH_XPG"/>
    <property type="match status" value="1"/>
</dbReference>
<name>A0A7J7P9D2_9MAGN</name>
<dbReference type="EMBL" id="JACGCM010000140">
    <property type="protein sequence ID" value="KAF6175950.1"/>
    <property type="molecule type" value="Genomic_DNA"/>
</dbReference>
<evidence type="ECO:0000259" key="11">
    <source>
        <dbReference type="SMART" id="SM00485"/>
    </source>
</evidence>
<dbReference type="GO" id="GO:0006289">
    <property type="term" value="P:nucleotide-excision repair"/>
    <property type="evidence" value="ECO:0007669"/>
    <property type="project" value="InterPro"/>
</dbReference>
<dbReference type="GO" id="GO:0005634">
    <property type="term" value="C:nucleus"/>
    <property type="evidence" value="ECO:0007669"/>
    <property type="project" value="UniProtKB-SubCell"/>
</dbReference>
<dbReference type="PANTHER" id="PTHR16171">
    <property type="entry name" value="DNA REPAIR PROTEIN COMPLEMENTING XP-G CELLS-RELATED"/>
    <property type="match status" value="1"/>
</dbReference>
<dbReference type="InterPro" id="IPR006085">
    <property type="entry name" value="XPG_DNA_repair_N"/>
</dbReference>
<feature type="region of interest" description="Disordered" evidence="9">
    <location>
        <begin position="1349"/>
        <end position="1375"/>
    </location>
</feature>
<comment type="similarity">
    <text evidence="2">Belongs to the XPG/RAD2 endonuclease family. XPG subfamily.</text>
</comment>
<keyword evidence="4" id="KW-0255">Endonuclease</keyword>
<feature type="region of interest" description="Disordered" evidence="9">
    <location>
        <begin position="1221"/>
        <end position="1295"/>
    </location>
</feature>